<gene>
    <name evidence="7" type="ORF">SAMN04489711_101314</name>
</gene>
<evidence type="ECO:0000256" key="4">
    <source>
        <dbReference type="ARBA" id="ARBA00022989"/>
    </source>
</evidence>
<dbReference type="PANTHER" id="PTHR23427:SF2">
    <property type="entry name" value="SURFEIT LOCUS PROTEIN 1"/>
    <property type="match status" value="1"/>
</dbReference>
<organism evidence="7 8">
    <name type="scientific">Paracidovorax wautersii</name>
    <dbReference type="NCBI Taxonomy" id="1177982"/>
    <lineage>
        <taxon>Bacteria</taxon>
        <taxon>Pseudomonadati</taxon>
        <taxon>Pseudomonadota</taxon>
        <taxon>Betaproteobacteria</taxon>
        <taxon>Burkholderiales</taxon>
        <taxon>Comamonadaceae</taxon>
        <taxon>Paracidovorax</taxon>
    </lineage>
</organism>
<sequence length="256" mass="27685">MLILVGIALFLGFIALGTWQVQRRAWKLALIERVDQRVHSAPVALPPPADWPRVDAAGYEYLPVRATGHWLAGKTVLTQAVTDLGAGFWVVTPLQQADGTQVLVNRGFIPADQRARWQPAPQADGAAAGSQAAADTVQVQGLLRMTEPRGGFLRHNDPAAQRWYSRDVAAIAATQGLDRAAPFFIDAGLPGAQQQATDGPRAGLTTIRFPNSHLVYALTWYGLALMTLGALVYVARYERRSRAASAPSTLHDDDSD</sequence>
<dbReference type="AlphaFoldDB" id="A0A1I1ZSM0"/>
<name>A0A1I1ZSM0_9BURK</name>
<reference evidence="8" key="1">
    <citation type="submission" date="2016-10" db="EMBL/GenBank/DDBJ databases">
        <authorList>
            <person name="Varghese N."/>
            <person name="Submissions S."/>
        </authorList>
    </citation>
    <scope>NUCLEOTIDE SEQUENCE [LARGE SCALE GENOMIC DNA]</scope>
    <source>
        <strain evidence="8">DSM 27981</strain>
    </source>
</reference>
<keyword evidence="6" id="KW-1003">Cell membrane</keyword>
<dbReference type="PROSITE" id="PS50895">
    <property type="entry name" value="SURF1"/>
    <property type="match status" value="1"/>
</dbReference>
<evidence type="ECO:0000313" key="8">
    <source>
        <dbReference type="Proteomes" id="UP000199119"/>
    </source>
</evidence>
<dbReference type="InterPro" id="IPR002994">
    <property type="entry name" value="Surf1/Shy1"/>
</dbReference>
<dbReference type="GO" id="GO:0005886">
    <property type="term" value="C:plasma membrane"/>
    <property type="evidence" value="ECO:0007669"/>
    <property type="project" value="UniProtKB-SubCell"/>
</dbReference>
<keyword evidence="8" id="KW-1185">Reference proteome</keyword>
<dbReference type="STRING" id="1177982.SAMN04489711_101314"/>
<comment type="subcellular location">
    <subcellularLocation>
        <location evidence="6">Cell membrane</location>
        <topology evidence="6">Multi-pass membrane protein</topology>
    </subcellularLocation>
    <subcellularLocation>
        <location evidence="1">Membrane</location>
    </subcellularLocation>
</comment>
<evidence type="ECO:0000256" key="6">
    <source>
        <dbReference type="RuleBase" id="RU363076"/>
    </source>
</evidence>
<dbReference type="Pfam" id="PF02104">
    <property type="entry name" value="SURF1"/>
    <property type="match status" value="1"/>
</dbReference>
<dbReference type="OrthoDB" id="9807214at2"/>
<keyword evidence="3 6" id="KW-0812">Transmembrane</keyword>
<comment type="similarity">
    <text evidence="2 6">Belongs to the SURF1 family.</text>
</comment>
<evidence type="ECO:0000256" key="5">
    <source>
        <dbReference type="ARBA" id="ARBA00023136"/>
    </source>
</evidence>
<protein>
    <recommendedName>
        <fullName evidence="6">SURF1-like protein</fullName>
    </recommendedName>
</protein>
<dbReference type="InterPro" id="IPR045214">
    <property type="entry name" value="Surf1/Surf4"/>
</dbReference>
<keyword evidence="4 6" id="KW-1133">Transmembrane helix</keyword>
<evidence type="ECO:0000256" key="1">
    <source>
        <dbReference type="ARBA" id="ARBA00004370"/>
    </source>
</evidence>
<dbReference type="EMBL" id="FONX01000001">
    <property type="protein sequence ID" value="SFE34699.1"/>
    <property type="molecule type" value="Genomic_DNA"/>
</dbReference>
<accession>A0A1I1ZSM0</accession>
<comment type="caution">
    <text evidence="6">Lacks conserved residue(s) required for the propagation of feature annotation.</text>
</comment>
<feature type="transmembrane region" description="Helical" evidence="6">
    <location>
        <begin position="214"/>
        <end position="235"/>
    </location>
</feature>
<dbReference type="CDD" id="cd06662">
    <property type="entry name" value="SURF1"/>
    <property type="match status" value="1"/>
</dbReference>
<proteinExistence type="inferred from homology"/>
<keyword evidence="5 6" id="KW-0472">Membrane</keyword>
<evidence type="ECO:0000313" key="7">
    <source>
        <dbReference type="EMBL" id="SFE34699.1"/>
    </source>
</evidence>
<dbReference type="Proteomes" id="UP000199119">
    <property type="component" value="Unassembled WGS sequence"/>
</dbReference>
<evidence type="ECO:0000256" key="2">
    <source>
        <dbReference type="ARBA" id="ARBA00007165"/>
    </source>
</evidence>
<evidence type="ECO:0000256" key="3">
    <source>
        <dbReference type="ARBA" id="ARBA00022692"/>
    </source>
</evidence>
<dbReference type="PANTHER" id="PTHR23427">
    <property type="entry name" value="SURFEIT LOCUS PROTEIN"/>
    <property type="match status" value="1"/>
</dbReference>
<dbReference type="RefSeq" id="WP_092936894.1">
    <property type="nucleotide sequence ID" value="NZ_FONX01000001.1"/>
</dbReference>